<dbReference type="EMBL" id="ML122252">
    <property type="protein sequence ID" value="RPD65339.1"/>
    <property type="molecule type" value="Genomic_DNA"/>
</dbReference>
<reference evidence="2" key="1">
    <citation type="journal article" date="2018" name="Genome Biol. Evol.">
        <title>Genomics and development of Lentinus tigrinus, a white-rot wood-decaying mushroom with dimorphic fruiting bodies.</title>
        <authorList>
            <person name="Wu B."/>
            <person name="Xu Z."/>
            <person name="Knudson A."/>
            <person name="Carlson A."/>
            <person name="Chen N."/>
            <person name="Kovaka S."/>
            <person name="LaButti K."/>
            <person name="Lipzen A."/>
            <person name="Pennachio C."/>
            <person name="Riley R."/>
            <person name="Schakwitz W."/>
            <person name="Umezawa K."/>
            <person name="Ohm R.A."/>
            <person name="Grigoriev I.V."/>
            <person name="Nagy L.G."/>
            <person name="Gibbons J."/>
            <person name="Hibbett D."/>
        </authorList>
    </citation>
    <scope>NUCLEOTIDE SEQUENCE [LARGE SCALE GENOMIC DNA]</scope>
    <source>
        <strain evidence="2">ALCF2SS1-6</strain>
    </source>
</reference>
<name>A0A5C2SQH1_9APHY</name>
<feature type="region of interest" description="Disordered" evidence="1">
    <location>
        <begin position="85"/>
        <end position="168"/>
    </location>
</feature>
<evidence type="ECO:0000256" key="1">
    <source>
        <dbReference type="SAM" id="MobiDB-lite"/>
    </source>
</evidence>
<accession>A0A5C2SQH1</accession>
<feature type="compositionally biased region" description="Basic and acidic residues" evidence="1">
    <location>
        <begin position="122"/>
        <end position="142"/>
    </location>
</feature>
<evidence type="ECO:0000313" key="3">
    <source>
        <dbReference type="Proteomes" id="UP000313359"/>
    </source>
</evidence>
<organism evidence="2 3">
    <name type="scientific">Lentinus tigrinus ALCF2SS1-6</name>
    <dbReference type="NCBI Taxonomy" id="1328759"/>
    <lineage>
        <taxon>Eukaryota</taxon>
        <taxon>Fungi</taxon>
        <taxon>Dikarya</taxon>
        <taxon>Basidiomycota</taxon>
        <taxon>Agaricomycotina</taxon>
        <taxon>Agaricomycetes</taxon>
        <taxon>Polyporales</taxon>
        <taxon>Polyporaceae</taxon>
        <taxon>Lentinus</taxon>
    </lineage>
</organism>
<feature type="compositionally biased region" description="Acidic residues" evidence="1">
    <location>
        <begin position="89"/>
        <end position="102"/>
    </location>
</feature>
<protein>
    <submittedName>
        <fullName evidence="2">Uncharacterized protein</fullName>
    </submittedName>
</protein>
<gene>
    <name evidence="2" type="ORF">L227DRAFT_597854</name>
</gene>
<dbReference type="Proteomes" id="UP000313359">
    <property type="component" value="Unassembled WGS sequence"/>
</dbReference>
<proteinExistence type="predicted"/>
<feature type="region of interest" description="Disordered" evidence="1">
    <location>
        <begin position="1"/>
        <end position="62"/>
    </location>
</feature>
<keyword evidence="3" id="KW-1185">Reference proteome</keyword>
<evidence type="ECO:0000313" key="2">
    <source>
        <dbReference type="EMBL" id="RPD65339.1"/>
    </source>
</evidence>
<dbReference type="AlphaFoldDB" id="A0A5C2SQH1"/>
<sequence length="168" mass="17961">MMSSDEPSCLRLGVPSETAKERTNSPAPSPSTGGAVDGDASGANPAGLHCQDADATPMAGEPAAETLTATIFDSQSQAVAVVDRFDGNLNDDENYDDEEDSDDWFRAKGPPTSSNQAPSLNRPRERHAEHTIHAQSDWRLDSHGVYGMAAHRHGPGCEEDEEPGHRHT</sequence>